<evidence type="ECO:0000256" key="5">
    <source>
        <dbReference type="HAMAP-Rule" id="MF_00189"/>
    </source>
</evidence>
<dbReference type="Proteomes" id="UP001589758">
    <property type="component" value="Unassembled WGS sequence"/>
</dbReference>
<sequence>MNAILKFLPVIIFFVIYKKYDIFLATKALIGLTVLSTVIYYFLYKRIDKMMLFSNILLVIFGLLTIKFQNESFLIWKVTIIYWILAIGLVITTFVTKKSAMEVAMKDELTAPKHVWRNINIALIIFLIFCSGLNLFVGWHYDLDTWVNFKMFGMPVLLVVFLVLQMVYLFKNAKMIEKNENTSLQTDIDSQMQNSSDKTTDTQK</sequence>
<reference evidence="6 7" key="1">
    <citation type="submission" date="2024-09" db="EMBL/GenBank/DDBJ databases">
        <authorList>
            <person name="Sun Q."/>
            <person name="Mori K."/>
        </authorList>
    </citation>
    <scope>NUCLEOTIDE SEQUENCE [LARGE SCALE GENOMIC DNA]</scope>
    <source>
        <strain evidence="6 7">CCM 8545</strain>
    </source>
</reference>
<feature type="transmembrane region" description="Helical" evidence="5">
    <location>
        <begin position="50"/>
        <end position="68"/>
    </location>
</feature>
<protein>
    <recommendedName>
        <fullName evidence="5">Inner membrane-spanning protein YciB</fullName>
    </recommendedName>
</protein>
<dbReference type="EMBL" id="JBHLXE010000024">
    <property type="protein sequence ID" value="MFC0178934.1"/>
    <property type="molecule type" value="Genomic_DNA"/>
</dbReference>
<keyword evidence="3 5" id="KW-1133">Transmembrane helix</keyword>
<feature type="transmembrane region" description="Helical" evidence="5">
    <location>
        <begin position="115"/>
        <end position="139"/>
    </location>
</feature>
<comment type="subcellular location">
    <subcellularLocation>
        <location evidence="5">Cell inner membrane</location>
        <topology evidence="5">Multi-pass membrane protein</topology>
    </subcellularLocation>
</comment>
<accession>A0ABV6C7J1</accession>
<dbReference type="PANTHER" id="PTHR36917">
    <property type="entry name" value="INTRACELLULAR SEPTATION PROTEIN A-RELATED"/>
    <property type="match status" value="1"/>
</dbReference>
<comment type="function">
    <text evidence="5">Plays a role in cell envelope biogenesis, maintenance of cell envelope integrity and membrane homeostasis.</text>
</comment>
<comment type="similarity">
    <text evidence="5">Belongs to the YciB family.</text>
</comment>
<evidence type="ECO:0000256" key="2">
    <source>
        <dbReference type="ARBA" id="ARBA00022692"/>
    </source>
</evidence>
<gene>
    <name evidence="5" type="primary">yciB</name>
    <name evidence="6" type="ORF">ACFFIT_02300</name>
</gene>
<evidence type="ECO:0000256" key="3">
    <source>
        <dbReference type="ARBA" id="ARBA00022989"/>
    </source>
</evidence>
<name>A0ABV6C7J1_9GAMM</name>
<keyword evidence="7" id="KW-1185">Reference proteome</keyword>
<keyword evidence="2 5" id="KW-0812">Transmembrane</keyword>
<evidence type="ECO:0000313" key="7">
    <source>
        <dbReference type="Proteomes" id="UP001589758"/>
    </source>
</evidence>
<dbReference type="RefSeq" id="WP_385876010.1">
    <property type="nucleotide sequence ID" value="NZ_JBHLXE010000024.1"/>
</dbReference>
<dbReference type="Pfam" id="PF04279">
    <property type="entry name" value="IspA"/>
    <property type="match status" value="1"/>
</dbReference>
<dbReference type="PANTHER" id="PTHR36917:SF1">
    <property type="entry name" value="INNER MEMBRANE-SPANNING PROTEIN YCIB"/>
    <property type="match status" value="1"/>
</dbReference>
<keyword evidence="5" id="KW-0997">Cell inner membrane</keyword>
<evidence type="ECO:0000256" key="4">
    <source>
        <dbReference type="ARBA" id="ARBA00023136"/>
    </source>
</evidence>
<organism evidence="6 7">
    <name type="scientific">Thorsellia kenyensis</name>
    <dbReference type="NCBI Taxonomy" id="1549888"/>
    <lineage>
        <taxon>Bacteria</taxon>
        <taxon>Pseudomonadati</taxon>
        <taxon>Pseudomonadota</taxon>
        <taxon>Gammaproteobacteria</taxon>
        <taxon>Enterobacterales</taxon>
        <taxon>Thorselliaceae</taxon>
        <taxon>Thorsellia</taxon>
    </lineage>
</organism>
<comment type="caution">
    <text evidence="6">The sequence shown here is derived from an EMBL/GenBank/DDBJ whole genome shotgun (WGS) entry which is preliminary data.</text>
</comment>
<keyword evidence="4 5" id="KW-0472">Membrane</keyword>
<keyword evidence="1 5" id="KW-1003">Cell membrane</keyword>
<evidence type="ECO:0000256" key="1">
    <source>
        <dbReference type="ARBA" id="ARBA00022475"/>
    </source>
</evidence>
<dbReference type="InterPro" id="IPR006008">
    <property type="entry name" value="YciB"/>
</dbReference>
<evidence type="ECO:0000313" key="6">
    <source>
        <dbReference type="EMBL" id="MFC0178934.1"/>
    </source>
</evidence>
<feature type="transmembrane region" description="Helical" evidence="5">
    <location>
        <begin position="22"/>
        <end position="43"/>
    </location>
</feature>
<proteinExistence type="inferred from homology"/>
<feature type="transmembrane region" description="Helical" evidence="5">
    <location>
        <begin position="151"/>
        <end position="170"/>
    </location>
</feature>
<dbReference type="HAMAP" id="MF_00189">
    <property type="entry name" value="YciB"/>
    <property type="match status" value="1"/>
</dbReference>
<feature type="transmembrane region" description="Helical" evidence="5">
    <location>
        <begin position="74"/>
        <end position="95"/>
    </location>
</feature>